<gene>
    <name evidence="1" type="ORF">HAX54_037767</name>
</gene>
<sequence length="83" mass="9225">MPTTVVAEAGCTLRDQHQAFPSSFQVEQVQNIYNDVSATQRDGLRVAELGTQRTEPLQSPPLHLPPIGESCFPWCRAPFLCEI</sequence>
<protein>
    <submittedName>
        <fullName evidence="1">Uncharacterized protein</fullName>
    </submittedName>
</protein>
<dbReference type="EMBL" id="JACEIK010000051">
    <property type="protein sequence ID" value="MCD7448065.1"/>
    <property type="molecule type" value="Genomic_DNA"/>
</dbReference>
<proteinExistence type="predicted"/>
<organism evidence="1 2">
    <name type="scientific">Datura stramonium</name>
    <name type="common">Jimsonweed</name>
    <name type="synonym">Common thornapple</name>
    <dbReference type="NCBI Taxonomy" id="4076"/>
    <lineage>
        <taxon>Eukaryota</taxon>
        <taxon>Viridiplantae</taxon>
        <taxon>Streptophyta</taxon>
        <taxon>Embryophyta</taxon>
        <taxon>Tracheophyta</taxon>
        <taxon>Spermatophyta</taxon>
        <taxon>Magnoliopsida</taxon>
        <taxon>eudicotyledons</taxon>
        <taxon>Gunneridae</taxon>
        <taxon>Pentapetalae</taxon>
        <taxon>asterids</taxon>
        <taxon>lamiids</taxon>
        <taxon>Solanales</taxon>
        <taxon>Solanaceae</taxon>
        <taxon>Solanoideae</taxon>
        <taxon>Datureae</taxon>
        <taxon>Datura</taxon>
    </lineage>
</organism>
<reference evidence="1 2" key="1">
    <citation type="journal article" date="2021" name="BMC Genomics">
        <title>Datura genome reveals duplications of psychoactive alkaloid biosynthetic genes and high mutation rate following tissue culture.</title>
        <authorList>
            <person name="Rajewski A."/>
            <person name="Carter-House D."/>
            <person name="Stajich J."/>
            <person name="Litt A."/>
        </authorList>
    </citation>
    <scope>NUCLEOTIDE SEQUENCE [LARGE SCALE GENOMIC DNA]</scope>
    <source>
        <strain evidence="1">AR-01</strain>
    </source>
</reference>
<evidence type="ECO:0000313" key="1">
    <source>
        <dbReference type="EMBL" id="MCD7448065.1"/>
    </source>
</evidence>
<accession>A0ABS8RN16</accession>
<comment type="caution">
    <text evidence="1">The sequence shown here is derived from an EMBL/GenBank/DDBJ whole genome shotgun (WGS) entry which is preliminary data.</text>
</comment>
<evidence type="ECO:0000313" key="2">
    <source>
        <dbReference type="Proteomes" id="UP000823775"/>
    </source>
</evidence>
<name>A0ABS8RN16_DATST</name>
<keyword evidence="2" id="KW-1185">Reference proteome</keyword>
<dbReference type="Proteomes" id="UP000823775">
    <property type="component" value="Unassembled WGS sequence"/>
</dbReference>